<dbReference type="OrthoDB" id="361897at2"/>
<gene>
    <name evidence="2" type="ORF">SAMN05920897_1591</name>
</gene>
<dbReference type="AlphaFoldDB" id="A0A1N6YJ98"/>
<accession>A0A1N6YJ98</accession>
<feature type="region of interest" description="Disordered" evidence="1">
    <location>
        <begin position="1"/>
        <end position="32"/>
    </location>
</feature>
<organism evidence="2 3">
    <name type="scientific">Alkalispirochaeta americana</name>
    <dbReference type="NCBI Taxonomy" id="159291"/>
    <lineage>
        <taxon>Bacteria</taxon>
        <taxon>Pseudomonadati</taxon>
        <taxon>Spirochaetota</taxon>
        <taxon>Spirochaetia</taxon>
        <taxon>Spirochaetales</taxon>
        <taxon>Spirochaetaceae</taxon>
        <taxon>Alkalispirochaeta</taxon>
    </lineage>
</organism>
<evidence type="ECO:0000313" key="3">
    <source>
        <dbReference type="Proteomes" id="UP000186400"/>
    </source>
</evidence>
<evidence type="ECO:0000313" key="2">
    <source>
        <dbReference type="EMBL" id="SIR14610.1"/>
    </source>
</evidence>
<proteinExistence type="predicted"/>
<feature type="compositionally biased region" description="Basic and acidic residues" evidence="1">
    <location>
        <begin position="9"/>
        <end position="18"/>
    </location>
</feature>
<feature type="non-terminal residue" evidence="2">
    <location>
        <position position="121"/>
    </location>
</feature>
<keyword evidence="3" id="KW-1185">Reference proteome</keyword>
<sequence>MSLIRLKHHQEALSRDNGRSPGHARGDALAAPHKPCPLCRSLLSRGERLQTRVFSAVTHGSSRTDELEESLVHMFGCLHCRPPGGTCERICPVCKNPVPAEGYVIARMFSRHDRKHLRVLG</sequence>
<dbReference type="Proteomes" id="UP000186400">
    <property type="component" value="Unassembled WGS sequence"/>
</dbReference>
<dbReference type="EMBL" id="FTMS01000059">
    <property type="protein sequence ID" value="SIR14610.1"/>
    <property type="molecule type" value="Genomic_DNA"/>
</dbReference>
<reference evidence="2 3" key="1">
    <citation type="submission" date="2017-01" db="EMBL/GenBank/DDBJ databases">
        <authorList>
            <person name="Mah S.A."/>
            <person name="Swanson W.J."/>
            <person name="Moy G.W."/>
            <person name="Vacquier V.D."/>
        </authorList>
    </citation>
    <scope>NUCLEOTIDE SEQUENCE [LARGE SCALE GENOMIC DNA]</scope>
    <source>
        <strain evidence="2 3">ASpG1</strain>
    </source>
</reference>
<evidence type="ECO:0000256" key="1">
    <source>
        <dbReference type="SAM" id="MobiDB-lite"/>
    </source>
</evidence>
<protein>
    <submittedName>
        <fullName evidence="2">Uncharacterized protein</fullName>
    </submittedName>
</protein>
<name>A0A1N6YJ98_9SPIO</name>
<dbReference type="RefSeq" id="WP_076490038.1">
    <property type="nucleotide sequence ID" value="NZ_FTMS01000059.1"/>
</dbReference>